<evidence type="ECO:0000256" key="2">
    <source>
        <dbReference type="ARBA" id="ARBA00023015"/>
    </source>
</evidence>
<comment type="caution">
    <text evidence="6">The sequence shown here is derived from an EMBL/GenBank/DDBJ whole genome shotgun (WGS) entry which is preliminary data.</text>
</comment>
<keyword evidence="1" id="KW-0678">Repressor</keyword>
<dbReference type="GO" id="GO:0003677">
    <property type="term" value="F:DNA binding"/>
    <property type="evidence" value="ECO:0007669"/>
    <property type="project" value="UniProtKB-KW"/>
</dbReference>
<dbReference type="InterPro" id="IPR009061">
    <property type="entry name" value="DNA-bd_dom_put_sf"/>
</dbReference>
<dbReference type="Gene3D" id="3.30.70.100">
    <property type="match status" value="1"/>
</dbReference>
<evidence type="ECO:0000256" key="1">
    <source>
        <dbReference type="ARBA" id="ARBA00022491"/>
    </source>
</evidence>
<evidence type="ECO:0000313" key="6">
    <source>
        <dbReference type="EMBL" id="MBR0552779.1"/>
    </source>
</evidence>
<dbReference type="SMART" id="SM00422">
    <property type="entry name" value="HTH_MERR"/>
    <property type="match status" value="1"/>
</dbReference>
<keyword evidence="3" id="KW-0238">DNA-binding</keyword>
<accession>A0A8T4IKA1</accession>
<organism evidence="6 7">
    <name type="scientific">Stakelama marina</name>
    <dbReference type="NCBI Taxonomy" id="2826939"/>
    <lineage>
        <taxon>Bacteria</taxon>
        <taxon>Pseudomonadati</taxon>
        <taxon>Pseudomonadota</taxon>
        <taxon>Alphaproteobacteria</taxon>
        <taxon>Sphingomonadales</taxon>
        <taxon>Sphingomonadaceae</taxon>
        <taxon>Stakelama</taxon>
    </lineage>
</organism>
<evidence type="ECO:0000313" key="7">
    <source>
        <dbReference type="Proteomes" id="UP000676996"/>
    </source>
</evidence>
<dbReference type="SUPFAM" id="SSF46955">
    <property type="entry name" value="Putative DNA-binding domain"/>
    <property type="match status" value="1"/>
</dbReference>
<sequence length="226" mass="25025">MTAMTIGKAAKKAGVSVETIRFYERRGLIEQPAKPDRSVRRYSDQVVREIRFIKEAQQLGFTLRQAGELLDLRSDPTADRSAVRLQAIAKRREVRHKIFHLQQIDKALSTLVEQCPGCGDLHDCSIIESLESARSDTLSFPEDFEPEQPAVRIVTLLIAGLRCPDCADLAANMIAEQPDVRSANVSYSQGQARLTVTNAWTGPAALNRTLAQHGYAVEPPIDKTGE</sequence>
<evidence type="ECO:0000256" key="3">
    <source>
        <dbReference type="ARBA" id="ARBA00023125"/>
    </source>
</evidence>
<reference evidence="6" key="1">
    <citation type="submission" date="2021-04" db="EMBL/GenBank/DDBJ databases">
        <title>Ouciella asimina sp. nov., isolated from the surface seawater in the hydrothermal field of Okinawa Trough.</title>
        <authorList>
            <person name="Shuang W."/>
        </authorList>
    </citation>
    <scope>NUCLEOTIDE SEQUENCE</scope>
    <source>
        <strain evidence="6">LXI357</strain>
    </source>
</reference>
<gene>
    <name evidence="6" type="ORF">J7S20_09710</name>
</gene>
<evidence type="ECO:0000256" key="4">
    <source>
        <dbReference type="ARBA" id="ARBA00023163"/>
    </source>
</evidence>
<name>A0A8T4IKA1_9SPHN</name>
<dbReference type="PROSITE" id="PS50937">
    <property type="entry name" value="HTH_MERR_2"/>
    <property type="match status" value="1"/>
</dbReference>
<dbReference type="Proteomes" id="UP000676996">
    <property type="component" value="Unassembled WGS sequence"/>
</dbReference>
<dbReference type="PANTHER" id="PTHR30204">
    <property type="entry name" value="REDOX-CYCLING DRUG-SENSING TRANSCRIPTIONAL ACTIVATOR SOXR"/>
    <property type="match status" value="1"/>
</dbReference>
<proteinExistence type="predicted"/>
<keyword evidence="4" id="KW-0804">Transcription</keyword>
<evidence type="ECO:0000259" key="5">
    <source>
        <dbReference type="PROSITE" id="PS50937"/>
    </source>
</evidence>
<feature type="domain" description="HTH merR-type" evidence="5">
    <location>
        <begin position="3"/>
        <end position="72"/>
    </location>
</feature>
<dbReference type="GO" id="GO:0046872">
    <property type="term" value="F:metal ion binding"/>
    <property type="evidence" value="ECO:0007669"/>
    <property type="project" value="InterPro"/>
</dbReference>
<dbReference type="InterPro" id="IPR006121">
    <property type="entry name" value="HMA_dom"/>
</dbReference>
<dbReference type="SUPFAM" id="SSF55008">
    <property type="entry name" value="HMA, heavy metal-associated domain"/>
    <property type="match status" value="1"/>
</dbReference>
<keyword evidence="2" id="KW-0805">Transcription regulation</keyword>
<dbReference type="RefSeq" id="WP_284054014.1">
    <property type="nucleotide sequence ID" value="NZ_JAGRQC010000002.1"/>
</dbReference>
<dbReference type="AlphaFoldDB" id="A0A8T4IKA1"/>
<dbReference type="PANTHER" id="PTHR30204:SF69">
    <property type="entry name" value="MERR-FAMILY TRANSCRIPTIONAL REGULATOR"/>
    <property type="match status" value="1"/>
</dbReference>
<dbReference type="InterPro" id="IPR047057">
    <property type="entry name" value="MerR_fam"/>
</dbReference>
<keyword evidence="7" id="KW-1185">Reference proteome</keyword>
<dbReference type="PROSITE" id="PS00552">
    <property type="entry name" value="HTH_MERR_1"/>
    <property type="match status" value="1"/>
</dbReference>
<dbReference type="Gene3D" id="1.10.1660.10">
    <property type="match status" value="1"/>
</dbReference>
<dbReference type="PRINTS" id="PR00040">
    <property type="entry name" value="HTHMERR"/>
</dbReference>
<dbReference type="GO" id="GO:0003700">
    <property type="term" value="F:DNA-binding transcription factor activity"/>
    <property type="evidence" value="ECO:0007669"/>
    <property type="project" value="InterPro"/>
</dbReference>
<dbReference type="Pfam" id="PF13411">
    <property type="entry name" value="MerR_1"/>
    <property type="match status" value="1"/>
</dbReference>
<dbReference type="Pfam" id="PF00403">
    <property type="entry name" value="HMA"/>
    <property type="match status" value="1"/>
</dbReference>
<dbReference type="EMBL" id="JAGRQC010000002">
    <property type="protein sequence ID" value="MBR0552779.1"/>
    <property type="molecule type" value="Genomic_DNA"/>
</dbReference>
<dbReference type="InterPro" id="IPR036163">
    <property type="entry name" value="HMA_dom_sf"/>
</dbReference>
<dbReference type="InterPro" id="IPR000551">
    <property type="entry name" value="MerR-type_HTH_dom"/>
</dbReference>
<protein>
    <submittedName>
        <fullName evidence="6">MerR family transcriptional regulator</fullName>
    </submittedName>
</protein>